<dbReference type="EMBL" id="LR743597">
    <property type="protein sequence ID" value="CAA2627577.1"/>
    <property type="molecule type" value="Genomic_DNA"/>
</dbReference>
<dbReference type="SUPFAM" id="SSF51445">
    <property type="entry name" value="(Trans)glycosidases"/>
    <property type="match status" value="1"/>
</dbReference>
<evidence type="ECO:0000256" key="4">
    <source>
        <dbReference type="ARBA" id="ARBA00022801"/>
    </source>
</evidence>
<dbReference type="InterPro" id="IPR000421">
    <property type="entry name" value="FA58C"/>
</dbReference>
<keyword evidence="3 7" id="KW-0732">Signal</keyword>
<dbReference type="GO" id="GO:0004560">
    <property type="term" value="F:alpha-L-fucosidase activity"/>
    <property type="evidence" value="ECO:0007669"/>
    <property type="project" value="UniProtKB-EC"/>
</dbReference>
<feature type="transmembrane region" description="Helical" evidence="6">
    <location>
        <begin position="579"/>
        <end position="600"/>
    </location>
</feature>
<evidence type="ECO:0000313" key="10">
    <source>
        <dbReference type="EMBL" id="CAA2627577.1"/>
    </source>
</evidence>
<feature type="domain" description="Glycoside hydrolase family 29 N-terminal" evidence="9">
    <location>
        <begin position="70"/>
        <end position="318"/>
    </location>
</feature>
<dbReference type="Pfam" id="PF01120">
    <property type="entry name" value="Alpha_L_fucos"/>
    <property type="match status" value="1"/>
</dbReference>
<evidence type="ECO:0000256" key="7">
    <source>
        <dbReference type="SAM" id="SignalP"/>
    </source>
</evidence>
<reference evidence="10 11" key="1">
    <citation type="submission" date="2019-12" db="EMBL/GenBank/DDBJ databases">
        <authorList>
            <person name="Scholz U."/>
            <person name="Mascher M."/>
            <person name="Fiebig A."/>
        </authorList>
    </citation>
    <scope>NUCLEOTIDE SEQUENCE</scope>
</reference>
<dbReference type="SMART" id="SM00812">
    <property type="entry name" value="Alpha_L_fucos"/>
    <property type="match status" value="1"/>
</dbReference>
<dbReference type="Gene3D" id="2.60.120.260">
    <property type="entry name" value="Galactose-binding domain-like"/>
    <property type="match status" value="1"/>
</dbReference>
<dbReference type="FunFam" id="3.20.20.80:FF:000052">
    <property type="entry name" value="Putative alpha-L-fucosidase 1"/>
    <property type="match status" value="1"/>
</dbReference>
<evidence type="ECO:0000256" key="6">
    <source>
        <dbReference type="SAM" id="Phobius"/>
    </source>
</evidence>
<evidence type="ECO:0000256" key="3">
    <source>
        <dbReference type="ARBA" id="ARBA00022729"/>
    </source>
</evidence>
<evidence type="ECO:0000259" key="8">
    <source>
        <dbReference type="Pfam" id="PF00754"/>
    </source>
</evidence>
<dbReference type="PANTHER" id="PTHR10030:SF37">
    <property type="entry name" value="ALPHA-L-FUCOSIDASE-RELATED"/>
    <property type="match status" value="1"/>
</dbReference>
<dbReference type="Proteomes" id="UP001189122">
    <property type="component" value="Unassembled WGS sequence"/>
</dbReference>
<dbReference type="AlphaFoldDB" id="A0A7I8J9J6"/>
<keyword evidence="6" id="KW-0472">Membrane</keyword>
<dbReference type="SUPFAM" id="SSF49785">
    <property type="entry name" value="Galactose-binding domain-like"/>
    <property type="match status" value="1"/>
</dbReference>
<comment type="similarity">
    <text evidence="1">Belongs to the glycosyl hydrolase 29 family.</text>
</comment>
<dbReference type="Gene3D" id="3.20.20.80">
    <property type="entry name" value="Glycosidases"/>
    <property type="match status" value="1"/>
</dbReference>
<evidence type="ECO:0000259" key="9">
    <source>
        <dbReference type="Pfam" id="PF01120"/>
    </source>
</evidence>
<dbReference type="InterPro" id="IPR008979">
    <property type="entry name" value="Galactose-bd-like_sf"/>
</dbReference>
<dbReference type="PANTHER" id="PTHR10030">
    <property type="entry name" value="ALPHA-L-FUCOSIDASE"/>
    <property type="match status" value="1"/>
</dbReference>
<feature type="signal peptide" evidence="7">
    <location>
        <begin position="1"/>
        <end position="22"/>
    </location>
</feature>
<evidence type="ECO:0000256" key="5">
    <source>
        <dbReference type="ARBA" id="ARBA00023295"/>
    </source>
</evidence>
<dbReference type="Pfam" id="PF00754">
    <property type="entry name" value="F5_F8_type_C"/>
    <property type="match status" value="1"/>
</dbReference>
<organism evidence="10">
    <name type="scientific">Spirodela intermedia</name>
    <name type="common">Intermediate duckweed</name>
    <dbReference type="NCBI Taxonomy" id="51605"/>
    <lineage>
        <taxon>Eukaryota</taxon>
        <taxon>Viridiplantae</taxon>
        <taxon>Streptophyta</taxon>
        <taxon>Embryophyta</taxon>
        <taxon>Tracheophyta</taxon>
        <taxon>Spermatophyta</taxon>
        <taxon>Magnoliopsida</taxon>
        <taxon>Liliopsida</taxon>
        <taxon>Araceae</taxon>
        <taxon>Lemnoideae</taxon>
        <taxon>Spirodela</taxon>
    </lineage>
</organism>
<feature type="chain" id="PRO_5029791181" description="alpha-L-fucosidase" evidence="7">
    <location>
        <begin position="23"/>
        <end position="602"/>
    </location>
</feature>
<dbReference type="GO" id="GO:0005764">
    <property type="term" value="C:lysosome"/>
    <property type="evidence" value="ECO:0007669"/>
    <property type="project" value="TreeGrafter"/>
</dbReference>
<dbReference type="SMR" id="A0A7I8J9J6"/>
<dbReference type="InterPro" id="IPR057739">
    <property type="entry name" value="Glyco_hydro_29_N"/>
</dbReference>
<evidence type="ECO:0000256" key="2">
    <source>
        <dbReference type="ARBA" id="ARBA00012662"/>
    </source>
</evidence>
<gene>
    <name evidence="10" type="ORF">SI7747_10013230</name>
</gene>
<keyword evidence="11" id="KW-1185">Reference proteome</keyword>
<proteinExistence type="inferred from homology"/>
<dbReference type="InterPro" id="IPR017853">
    <property type="entry name" value="GH"/>
</dbReference>
<dbReference type="EMBL" id="CACRZD030000010">
    <property type="protein sequence ID" value="CAA6666837.1"/>
    <property type="molecule type" value="Genomic_DNA"/>
</dbReference>
<dbReference type="GO" id="GO:0006004">
    <property type="term" value="P:fucose metabolic process"/>
    <property type="evidence" value="ECO:0007669"/>
    <property type="project" value="TreeGrafter"/>
</dbReference>
<protein>
    <recommendedName>
        <fullName evidence="2">alpha-L-fucosidase</fullName>
        <ecNumber evidence="2">3.2.1.51</ecNumber>
    </recommendedName>
</protein>
<name>A0A7I8J9J6_SPIIN</name>
<evidence type="ECO:0000313" key="11">
    <source>
        <dbReference type="Proteomes" id="UP001189122"/>
    </source>
</evidence>
<dbReference type="InterPro" id="IPR000933">
    <property type="entry name" value="Glyco_hydro_29"/>
</dbReference>
<evidence type="ECO:0000256" key="1">
    <source>
        <dbReference type="ARBA" id="ARBA00007951"/>
    </source>
</evidence>
<keyword evidence="5" id="KW-0326">Glycosidase</keyword>
<sequence>MAGASWFWVLILVELLLRPGMAKPTTPPLPVLPLPTAAQLKWQRREVIMFFHFGMNTFTNSEWGTGRETPQWVDAAVGAGVSLVILVAKHHDGFCLWPSRHTNHSVARSPWRAGEGDVVGDLAAAAAARGVDVGLYLSPWDLHDRRYGLNRGTTSSTWPNSRSCSPVAEIWFDGAKGKKGKKMMYYFEDWFAMTKQLQPSINIFSDAGPDIRWVGDEAGYAGSTCWSPINRTRLRIGDANLEAYLNGGDSAGTEWVPPECDVSIRDGWFWHEDERPKELNQLLDVYYKSVGRNCVLLLNVPPNTTGLVADADVRRLREFRGAVDAIFTSDLAKAAAAKASSQRGGKDGLFAARNVLDGDDGTYWAAEDGRGGDDEEVIHWIQLGEMNDSVAFNVVRIQEPIGMGQRITRHEVLADGRVIVPDGTTVGHKRLHRLAQPVRARRVRIRIVGSRGPPLLSAVGLHYDPFWSGRWGSTSPPIPTPPNPLAARGRHAIFRRHRPLRPESATRRLSPCSAPSVRTASDSSYLSPAAMMVSSVHPSALTRRYNKIGTSASIGAHYYTTFATLILMTQKHGFNMVSIFYSLCYVSWGFIHVIIIINLIRN</sequence>
<feature type="domain" description="F5/8 type C" evidence="8">
    <location>
        <begin position="337"/>
        <end position="449"/>
    </location>
</feature>
<accession>A0A7I8J9J6</accession>
<dbReference type="GO" id="GO:0016139">
    <property type="term" value="P:glycoside catabolic process"/>
    <property type="evidence" value="ECO:0007669"/>
    <property type="project" value="TreeGrafter"/>
</dbReference>
<dbReference type="EC" id="3.2.1.51" evidence="2"/>
<keyword evidence="6" id="KW-0812">Transmembrane</keyword>
<keyword evidence="6" id="KW-1133">Transmembrane helix</keyword>
<keyword evidence="4" id="KW-0378">Hydrolase</keyword>